<sequence length="282" mass="32822">MEGCNEYVYKQEINWSLLTEGITLPVENQVVFGRIMNRYLTKGEQKPIKIFLNGKSYDAKVVNVNFDKKFNRKTDVIQIRYPRNGDLARELQQIFASSYNFFSNARKIRPEGSRSIPKLPEDVKEYLAIYTTEYDDTYEFDTIGVTDIEAVKQDVAGKSEYLYEANYDIDMEDTTSTINEVQGVYKVRKLNRKIGDNLKLLYGYRCQICGQLIGEEYDSHVAEAHHIDYYVNSLNNDASNQMIVCPNHHRIIHDADPIFNRIGLKYVYKNGLEEPLRLNQHL</sequence>
<gene>
    <name evidence="2" type="ORF">EV211_12515</name>
</gene>
<proteinExistence type="predicted"/>
<evidence type="ECO:0000313" key="3">
    <source>
        <dbReference type="Proteomes" id="UP000295500"/>
    </source>
</evidence>
<organism evidence="2 3">
    <name type="scientific">Aminicella lysinilytica</name>
    <dbReference type="NCBI Taxonomy" id="433323"/>
    <lineage>
        <taxon>Bacteria</taxon>
        <taxon>Bacillati</taxon>
        <taxon>Bacillota</taxon>
        <taxon>Clostridia</taxon>
        <taxon>Peptostreptococcales</taxon>
        <taxon>Anaerovoracaceae</taxon>
        <taxon>Aminicella</taxon>
    </lineage>
</organism>
<dbReference type="SMART" id="SM00507">
    <property type="entry name" value="HNHc"/>
    <property type="match status" value="1"/>
</dbReference>
<dbReference type="Proteomes" id="UP000295500">
    <property type="component" value="Unassembled WGS sequence"/>
</dbReference>
<accession>A0A4R6PYV4</accession>
<evidence type="ECO:0000259" key="1">
    <source>
        <dbReference type="SMART" id="SM00507"/>
    </source>
</evidence>
<protein>
    <recommendedName>
        <fullName evidence="1">HNH nuclease domain-containing protein</fullName>
    </recommendedName>
</protein>
<dbReference type="Gene3D" id="1.10.30.50">
    <property type="match status" value="1"/>
</dbReference>
<dbReference type="EMBL" id="SNXO01000025">
    <property type="protein sequence ID" value="TDP52861.1"/>
    <property type="molecule type" value="Genomic_DNA"/>
</dbReference>
<evidence type="ECO:0000313" key="2">
    <source>
        <dbReference type="EMBL" id="TDP52861.1"/>
    </source>
</evidence>
<feature type="domain" description="HNH nuclease" evidence="1">
    <location>
        <begin position="194"/>
        <end position="250"/>
    </location>
</feature>
<keyword evidence="3" id="KW-1185">Reference proteome</keyword>
<dbReference type="RefSeq" id="WP_133528775.1">
    <property type="nucleotide sequence ID" value="NZ_SNXO01000025.1"/>
</dbReference>
<dbReference type="OrthoDB" id="9779761at2"/>
<reference evidence="2 3" key="1">
    <citation type="submission" date="2019-03" db="EMBL/GenBank/DDBJ databases">
        <title>Genomic Encyclopedia of Type Strains, Phase IV (KMG-IV): sequencing the most valuable type-strain genomes for metagenomic binning, comparative biology and taxonomic classification.</title>
        <authorList>
            <person name="Goeker M."/>
        </authorList>
    </citation>
    <scope>NUCLEOTIDE SEQUENCE [LARGE SCALE GENOMIC DNA]</scope>
    <source>
        <strain evidence="2 3">DSM 28287</strain>
    </source>
</reference>
<name>A0A4R6PYV4_9FIRM</name>
<dbReference type="AlphaFoldDB" id="A0A4R6PYV4"/>
<dbReference type="InterPro" id="IPR003615">
    <property type="entry name" value="HNH_nuc"/>
</dbReference>
<comment type="caution">
    <text evidence="2">The sequence shown here is derived from an EMBL/GenBank/DDBJ whole genome shotgun (WGS) entry which is preliminary data.</text>
</comment>
<dbReference type="CDD" id="cd00085">
    <property type="entry name" value="HNHc"/>
    <property type="match status" value="1"/>
</dbReference>